<keyword evidence="2 4" id="KW-0479">Metal-binding</keyword>
<dbReference type="GO" id="GO:0046872">
    <property type="term" value="F:metal ion binding"/>
    <property type="evidence" value="ECO:0007669"/>
    <property type="project" value="UniProtKB-KW"/>
</dbReference>
<feature type="chain" id="PRO_5039200164" description="Cytochrome c domain-containing protein" evidence="5">
    <location>
        <begin position="20"/>
        <end position="106"/>
    </location>
</feature>
<protein>
    <recommendedName>
        <fullName evidence="6">Cytochrome c domain-containing protein</fullName>
    </recommendedName>
</protein>
<dbReference type="STRING" id="472963.BKP45_07370"/>
<dbReference type="PROSITE" id="PS51007">
    <property type="entry name" value="CYTC"/>
    <property type="match status" value="1"/>
</dbReference>
<dbReference type="EMBL" id="MLQS01000002">
    <property type="protein sequence ID" value="OIJ21004.1"/>
    <property type="molecule type" value="Genomic_DNA"/>
</dbReference>
<dbReference type="InterPro" id="IPR009056">
    <property type="entry name" value="Cyt_c-like_dom"/>
</dbReference>
<dbReference type="RefSeq" id="WP_071389091.1">
    <property type="nucleotide sequence ID" value="NZ_MLQS01000002.1"/>
</dbReference>
<evidence type="ECO:0000256" key="2">
    <source>
        <dbReference type="ARBA" id="ARBA00022723"/>
    </source>
</evidence>
<keyword evidence="8" id="KW-1185">Reference proteome</keyword>
<gene>
    <name evidence="7" type="ORF">BKP45_07370</name>
</gene>
<dbReference type="GO" id="GO:0020037">
    <property type="term" value="F:heme binding"/>
    <property type="evidence" value="ECO:0007669"/>
    <property type="project" value="InterPro"/>
</dbReference>
<dbReference type="Proteomes" id="UP000180057">
    <property type="component" value="Unassembled WGS sequence"/>
</dbReference>
<name>A0A1S2M8S5_9BACI</name>
<keyword evidence="1 4" id="KW-0349">Heme</keyword>
<keyword evidence="5" id="KW-0732">Signal</keyword>
<accession>A0A1S2M8S5</accession>
<proteinExistence type="predicted"/>
<evidence type="ECO:0000259" key="6">
    <source>
        <dbReference type="PROSITE" id="PS51007"/>
    </source>
</evidence>
<sequence>MKRLFFVLFGAAFVLGACGGADEPAPAPEQEITGDFDPVRAESAYQLCVNCHGANLQGAPAYPHPITGLTKEEVLAAIEDGPGVMPGNMVRDEEAENLASWIAAQE</sequence>
<feature type="signal peptide" evidence="5">
    <location>
        <begin position="1"/>
        <end position="19"/>
    </location>
</feature>
<evidence type="ECO:0000313" key="7">
    <source>
        <dbReference type="EMBL" id="OIJ21004.1"/>
    </source>
</evidence>
<dbReference type="Gene3D" id="1.10.760.10">
    <property type="entry name" value="Cytochrome c-like domain"/>
    <property type="match status" value="1"/>
</dbReference>
<reference evidence="7 8" key="1">
    <citation type="submission" date="2016-10" db="EMBL/GenBank/DDBJ databases">
        <title>Draft genome sequences of four alkaliphilic bacteria belonging to the Anaerobacillus genus.</title>
        <authorList>
            <person name="Bassil N.M."/>
            <person name="Lloyd J.R."/>
        </authorList>
    </citation>
    <scope>NUCLEOTIDE SEQUENCE [LARGE SCALE GENOMIC DNA]</scope>
    <source>
        <strain evidence="7 8">DSM 22531</strain>
    </source>
</reference>
<dbReference type="GO" id="GO:0009055">
    <property type="term" value="F:electron transfer activity"/>
    <property type="evidence" value="ECO:0007669"/>
    <property type="project" value="InterPro"/>
</dbReference>
<evidence type="ECO:0000313" key="8">
    <source>
        <dbReference type="Proteomes" id="UP000180057"/>
    </source>
</evidence>
<dbReference type="InterPro" id="IPR036909">
    <property type="entry name" value="Cyt_c-like_dom_sf"/>
</dbReference>
<dbReference type="Pfam" id="PF13442">
    <property type="entry name" value="Cytochrome_CBB3"/>
    <property type="match status" value="1"/>
</dbReference>
<evidence type="ECO:0000256" key="3">
    <source>
        <dbReference type="ARBA" id="ARBA00023004"/>
    </source>
</evidence>
<organism evidence="7 8">
    <name type="scientific">Anaerobacillus alkalidiazotrophicus</name>
    <dbReference type="NCBI Taxonomy" id="472963"/>
    <lineage>
        <taxon>Bacteria</taxon>
        <taxon>Bacillati</taxon>
        <taxon>Bacillota</taxon>
        <taxon>Bacilli</taxon>
        <taxon>Bacillales</taxon>
        <taxon>Bacillaceae</taxon>
        <taxon>Anaerobacillus</taxon>
    </lineage>
</organism>
<dbReference type="AlphaFoldDB" id="A0A1S2M8S5"/>
<dbReference type="OrthoDB" id="7933886at2"/>
<evidence type="ECO:0000256" key="5">
    <source>
        <dbReference type="SAM" id="SignalP"/>
    </source>
</evidence>
<evidence type="ECO:0000256" key="4">
    <source>
        <dbReference type="PROSITE-ProRule" id="PRU00433"/>
    </source>
</evidence>
<feature type="domain" description="Cytochrome c" evidence="6">
    <location>
        <begin position="36"/>
        <end position="106"/>
    </location>
</feature>
<dbReference type="SUPFAM" id="SSF46626">
    <property type="entry name" value="Cytochrome c"/>
    <property type="match status" value="1"/>
</dbReference>
<comment type="caution">
    <text evidence="7">The sequence shown here is derived from an EMBL/GenBank/DDBJ whole genome shotgun (WGS) entry which is preliminary data.</text>
</comment>
<evidence type="ECO:0000256" key="1">
    <source>
        <dbReference type="ARBA" id="ARBA00022617"/>
    </source>
</evidence>
<keyword evidence="3 4" id="KW-0408">Iron</keyword>
<dbReference type="PROSITE" id="PS51257">
    <property type="entry name" value="PROKAR_LIPOPROTEIN"/>
    <property type="match status" value="1"/>
</dbReference>